<dbReference type="Proteomes" id="UP000265515">
    <property type="component" value="Unassembled WGS sequence"/>
</dbReference>
<sequence length="713" mass="79248">MRRPPKHNGWPTRQPSKRSYSEKPPKQRNSNSVLQAHRSCRMRSNVSATSSRRGLFVPSAARPAPTAAEQEKTELAYLLRHLLHTVNWQQEQLRHHAQAAFQQQQILKAATKDCHTLATAINSAKTQQGQVNDSLTVCLSMVQAQPHAPAAAPTGASAAGQQWGPRIAAIESTAATTTQRIDHIISLIDEVGQFEAPTMLSNQVTTLRTELGQLKSRLDSGKAYKMPKFNVAKFDDYHKIDALAWWTAFNTEADVHHVPNDQRLNALYLQLIGGTQAFMNNLALQKACTITTLHTKIAWEEFEQLWQTRFMIRNVRKTVMNELYRCSQGTMPTRAWLTKWQKFVTTPKFNLDLEDLRSEFSSRSCDGLTKTLGNELQYETFDAVISRANILIQTDRGKKGEDFNNWEANVHSYLNLQGVTPEDHVLVAFQAIRDEATSFARSLARATNCDNDMVTYSRLTPLSEFLKSLRERFSDVTRGLKASDKLQMIHTRQWKSVHALKSAMDELIAVPGHGVTDAQLLNLFCRALPENIQGHFFEKKNQQVMTYVTLSREAVAFAAQASPVTTFWHKDLSKGKMQKGCTILGQIKAKDSLILAMEEGGADEVPYSNIEWGLEEEENSGAGQGRTYIAVAVGGRPQGGGQRSDQNGQAPGGRGQGGQGVRGNGNRQARGRGGSPSNRPRFSRPPPRQGWWHPGRPDGKNASIVLSACSAGT</sequence>
<organism evidence="2 3">
    <name type="scientific">Chara braunii</name>
    <name type="common">Braun's stonewort</name>
    <dbReference type="NCBI Taxonomy" id="69332"/>
    <lineage>
        <taxon>Eukaryota</taxon>
        <taxon>Viridiplantae</taxon>
        <taxon>Streptophyta</taxon>
        <taxon>Charophyceae</taxon>
        <taxon>Charales</taxon>
        <taxon>Characeae</taxon>
        <taxon>Chara</taxon>
    </lineage>
</organism>
<feature type="compositionally biased region" description="Polar residues" evidence="1">
    <location>
        <begin position="42"/>
        <end position="51"/>
    </location>
</feature>
<feature type="region of interest" description="Disordered" evidence="1">
    <location>
        <begin position="633"/>
        <end position="713"/>
    </location>
</feature>
<evidence type="ECO:0000313" key="2">
    <source>
        <dbReference type="EMBL" id="GBG92255.1"/>
    </source>
</evidence>
<gene>
    <name evidence="2" type="ORF">CBR_g55024</name>
</gene>
<evidence type="ECO:0000313" key="3">
    <source>
        <dbReference type="Proteomes" id="UP000265515"/>
    </source>
</evidence>
<dbReference type="Gramene" id="GBG92255">
    <property type="protein sequence ID" value="GBG92255"/>
    <property type="gene ID" value="CBR_g55024"/>
</dbReference>
<protein>
    <recommendedName>
        <fullName evidence="4">Ty3 transposon capsid-like protein domain-containing protein</fullName>
    </recommendedName>
</protein>
<dbReference type="EMBL" id="BFEA01001023">
    <property type="protein sequence ID" value="GBG92255.1"/>
    <property type="molecule type" value="Genomic_DNA"/>
</dbReference>
<accession>A0A388MCN1</accession>
<dbReference type="AlphaFoldDB" id="A0A388MCN1"/>
<proteinExistence type="predicted"/>
<feature type="compositionally biased region" description="Gly residues" evidence="1">
    <location>
        <begin position="650"/>
        <end position="663"/>
    </location>
</feature>
<keyword evidence="3" id="KW-1185">Reference proteome</keyword>
<comment type="caution">
    <text evidence="2">The sequence shown here is derived from an EMBL/GenBank/DDBJ whole genome shotgun (WGS) entry which is preliminary data.</text>
</comment>
<feature type="region of interest" description="Disordered" evidence="1">
    <location>
        <begin position="1"/>
        <end position="51"/>
    </location>
</feature>
<evidence type="ECO:0000256" key="1">
    <source>
        <dbReference type="SAM" id="MobiDB-lite"/>
    </source>
</evidence>
<reference evidence="2 3" key="1">
    <citation type="journal article" date="2018" name="Cell">
        <title>The Chara Genome: Secondary Complexity and Implications for Plant Terrestrialization.</title>
        <authorList>
            <person name="Nishiyama T."/>
            <person name="Sakayama H."/>
            <person name="Vries J.D."/>
            <person name="Buschmann H."/>
            <person name="Saint-Marcoux D."/>
            <person name="Ullrich K.K."/>
            <person name="Haas F.B."/>
            <person name="Vanderstraeten L."/>
            <person name="Becker D."/>
            <person name="Lang D."/>
            <person name="Vosolsobe S."/>
            <person name="Rombauts S."/>
            <person name="Wilhelmsson P.K.I."/>
            <person name="Janitza P."/>
            <person name="Kern R."/>
            <person name="Heyl A."/>
            <person name="Rumpler F."/>
            <person name="Villalobos L.I.A.C."/>
            <person name="Clay J.M."/>
            <person name="Skokan R."/>
            <person name="Toyoda A."/>
            <person name="Suzuki Y."/>
            <person name="Kagoshima H."/>
            <person name="Schijlen E."/>
            <person name="Tajeshwar N."/>
            <person name="Catarino B."/>
            <person name="Hetherington A.J."/>
            <person name="Saltykova A."/>
            <person name="Bonnot C."/>
            <person name="Breuninger H."/>
            <person name="Symeonidi A."/>
            <person name="Radhakrishnan G.V."/>
            <person name="Van Nieuwerburgh F."/>
            <person name="Deforce D."/>
            <person name="Chang C."/>
            <person name="Karol K.G."/>
            <person name="Hedrich R."/>
            <person name="Ulvskov P."/>
            <person name="Glockner G."/>
            <person name="Delwiche C.F."/>
            <person name="Petrasek J."/>
            <person name="Van de Peer Y."/>
            <person name="Friml J."/>
            <person name="Beilby M."/>
            <person name="Dolan L."/>
            <person name="Kohara Y."/>
            <person name="Sugano S."/>
            <person name="Fujiyama A."/>
            <person name="Delaux P.-M."/>
            <person name="Quint M."/>
            <person name="TheiBen G."/>
            <person name="Hagemann M."/>
            <person name="Harholt J."/>
            <person name="Dunand C."/>
            <person name="Zachgo S."/>
            <person name="Langdale J."/>
            <person name="Maumus F."/>
            <person name="Straeten D.V.D."/>
            <person name="Gould S.B."/>
            <person name="Rensing S.A."/>
        </authorList>
    </citation>
    <scope>NUCLEOTIDE SEQUENCE [LARGE SCALE GENOMIC DNA]</scope>
    <source>
        <strain evidence="2 3">S276</strain>
    </source>
</reference>
<evidence type="ECO:0008006" key="4">
    <source>
        <dbReference type="Google" id="ProtNLM"/>
    </source>
</evidence>
<name>A0A388MCN1_CHABU</name>